<keyword evidence="3" id="KW-1185">Reference proteome</keyword>
<evidence type="ECO:0000313" key="3">
    <source>
        <dbReference type="Proteomes" id="UP000663203"/>
    </source>
</evidence>
<keyword evidence="1" id="KW-0472">Membrane</keyword>
<evidence type="ECO:0000256" key="1">
    <source>
        <dbReference type="SAM" id="Phobius"/>
    </source>
</evidence>
<accession>A0A8A2VDH8</accession>
<dbReference type="RefSeq" id="WP_207288051.1">
    <property type="nucleotide sequence ID" value="NZ_CP071462.1"/>
</dbReference>
<dbReference type="EMBL" id="CP071462">
    <property type="protein sequence ID" value="QSW98442.1"/>
    <property type="molecule type" value="Genomic_DNA"/>
</dbReference>
<keyword evidence="1" id="KW-0812">Transmembrane</keyword>
<feature type="transmembrane region" description="Helical" evidence="1">
    <location>
        <begin position="9"/>
        <end position="32"/>
    </location>
</feature>
<feature type="transmembrane region" description="Helical" evidence="1">
    <location>
        <begin position="38"/>
        <end position="60"/>
    </location>
</feature>
<proteinExistence type="predicted"/>
<evidence type="ECO:0000313" key="2">
    <source>
        <dbReference type="EMBL" id="QSW98442.1"/>
    </source>
</evidence>
<sequence length="65" mass="7259">MSKWIVRNVALSFVFWAIFAFLLISGLEILVFDRFEPLEYVGAMIGLGIGFTVAIPPVPLRTADE</sequence>
<keyword evidence="1" id="KW-1133">Transmembrane helix</keyword>
<dbReference type="KEGG" id="hakz:J0X25_13685"/>
<protein>
    <submittedName>
        <fullName evidence="2">Uncharacterized protein</fullName>
    </submittedName>
</protein>
<dbReference type="GeneID" id="63188376"/>
<reference evidence="2 3" key="1">
    <citation type="submission" date="2021-03" db="EMBL/GenBank/DDBJ databases">
        <title>Haloterrigena longa sp. nov. and Haloterrigena limicola sp. nov., extremely halophilic archaea isolated from a salt lake.</title>
        <authorList>
            <person name="Henglin C."/>
        </authorList>
    </citation>
    <scope>NUCLEOTIDE SEQUENCE [LARGE SCALE GENOMIC DNA]</scope>
    <source>
        <strain evidence="2 3">KZCA68</strain>
    </source>
</reference>
<dbReference type="Proteomes" id="UP000663203">
    <property type="component" value="Chromosome"/>
</dbReference>
<gene>
    <name evidence="2" type="ORF">J0X25_13685</name>
</gene>
<dbReference type="AlphaFoldDB" id="A0A8A2VDH8"/>
<name>A0A8A2VDH8_9EURY</name>
<organism evidence="2 3">
    <name type="scientific">Haloterrigena alkaliphila</name>
    <dbReference type="NCBI Taxonomy" id="2816475"/>
    <lineage>
        <taxon>Archaea</taxon>
        <taxon>Methanobacteriati</taxon>
        <taxon>Methanobacteriota</taxon>
        <taxon>Stenosarchaea group</taxon>
        <taxon>Halobacteria</taxon>
        <taxon>Halobacteriales</taxon>
        <taxon>Natrialbaceae</taxon>
        <taxon>Haloterrigena</taxon>
    </lineage>
</organism>